<evidence type="ECO:0000313" key="2">
    <source>
        <dbReference type="Proteomes" id="UP001235547"/>
    </source>
</evidence>
<accession>A0ABY8CQ47</accession>
<dbReference type="Proteomes" id="UP001235547">
    <property type="component" value="Chromosome 2"/>
</dbReference>
<dbReference type="RefSeq" id="WP_280731473.1">
    <property type="nucleotide sequence ID" value="NZ_CP120367.1"/>
</dbReference>
<evidence type="ECO:0000313" key="1">
    <source>
        <dbReference type="EMBL" id="WEX80754.1"/>
    </source>
</evidence>
<reference evidence="1 2" key="1">
    <citation type="submission" date="2023-03" db="EMBL/GenBank/DDBJ databases">
        <authorList>
            <person name="Kaur S."/>
            <person name="Espinosa-Saiz D."/>
            <person name="Velazquez E."/>
            <person name="Menendez E."/>
            <person name="diCenzo G.C."/>
        </authorList>
    </citation>
    <scope>NUCLEOTIDE SEQUENCE [LARGE SCALE GENOMIC DNA]</scope>
    <source>
        <strain evidence="1 2">LMG 27395</strain>
    </source>
</reference>
<name>A0ABY8CQ47_9HYPH</name>
<organism evidence="1 2">
    <name type="scientific">Sinorhizobium numidicum</name>
    <dbReference type="NCBI Taxonomy" id="680248"/>
    <lineage>
        <taxon>Bacteria</taxon>
        <taxon>Pseudomonadati</taxon>
        <taxon>Pseudomonadota</taxon>
        <taxon>Alphaproteobacteria</taxon>
        <taxon>Hyphomicrobiales</taxon>
        <taxon>Rhizobiaceae</taxon>
        <taxon>Sinorhizobium/Ensifer group</taxon>
        <taxon>Sinorhizobium</taxon>
    </lineage>
</organism>
<proteinExistence type="predicted"/>
<gene>
    <name evidence="1" type="ORF">PYH38_000035</name>
</gene>
<sequence length="458" mass="51533">MGETSNGHCKWGNWFFDYGVFGTEGLCLVDGFFRGQKMFNKLSLPVIRVKYVKDEFWGGFSSVVGVGCGPYNDQITWDTEDFGENLNPIAGPHHLVKFSTPSGDRYILNDEILVSGTKHLHLAVYARIGAYHIQQSWFINDDGWIHPRIFSKGLSCNLDHWHHPYWRFNFALGIPESHRLSVSREGGPFIADITNEGSLINSTFGELIEYVVTSTQPSLLVGQVERPSRAIIIPPHRDEKKGVVGPTEFSPFDGYVRKFRPEEDASWPHDVHTDIKFNIHEPCNDGDIVFWSICHLKHKESDGADHMHDVGPDILLEPMIVAGVPPEFKREITVKCELHVKDFKLTKKDLWDHKAFSDSVLLDPAALTGEVVRKGNAGDVTGELVVRVTLNPDLSVNVQFTANLFDELERVAQVSGQFNVLRDSDLAWNGIHLVDYHGGDPDTADMSFHVFNNVQQTA</sequence>
<dbReference type="EMBL" id="CP120370">
    <property type="protein sequence ID" value="WEX80754.1"/>
    <property type="molecule type" value="Genomic_DNA"/>
</dbReference>
<protein>
    <submittedName>
        <fullName evidence="1">Uncharacterized protein</fullName>
    </submittedName>
</protein>
<keyword evidence="2" id="KW-1185">Reference proteome</keyword>